<evidence type="ECO:0000256" key="3">
    <source>
        <dbReference type="ARBA" id="ARBA00012328"/>
    </source>
</evidence>
<comment type="catalytic activity">
    <reaction evidence="11 12">
        <text>uridine(1498) in 16S rRNA + S-adenosyl-L-methionine = N(3)-methyluridine(1498) in 16S rRNA + S-adenosyl-L-homocysteine + H(+)</text>
        <dbReference type="Rhea" id="RHEA:42920"/>
        <dbReference type="Rhea" id="RHEA-COMP:10283"/>
        <dbReference type="Rhea" id="RHEA-COMP:10284"/>
        <dbReference type="ChEBI" id="CHEBI:15378"/>
        <dbReference type="ChEBI" id="CHEBI:57856"/>
        <dbReference type="ChEBI" id="CHEBI:59789"/>
        <dbReference type="ChEBI" id="CHEBI:65315"/>
        <dbReference type="ChEBI" id="CHEBI:74502"/>
        <dbReference type="EC" id="2.1.1.193"/>
    </reaction>
</comment>
<accession>A0ABW3EBX5</accession>
<evidence type="ECO:0000256" key="8">
    <source>
        <dbReference type="ARBA" id="ARBA00022679"/>
    </source>
</evidence>
<dbReference type="Pfam" id="PF20260">
    <property type="entry name" value="PUA_4"/>
    <property type="match status" value="1"/>
</dbReference>
<comment type="subcellular location">
    <subcellularLocation>
        <location evidence="1 12">Cytoplasm</location>
    </subcellularLocation>
</comment>
<dbReference type="InterPro" id="IPR046887">
    <property type="entry name" value="RsmE_PUA-like"/>
</dbReference>
<evidence type="ECO:0000256" key="10">
    <source>
        <dbReference type="ARBA" id="ARBA00025699"/>
    </source>
</evidence>
<dbReference type="Proteomes" id="UP001597104">
    <property type="component" value="Unassembled WGS sequence"/>
</dbReference>
<dbReference type="InterPro" id="IPR029026">
    <property type="entry name" value="tRNA_m1G_MTases_N"/>
</dbReference>
<dbReference type="PANTHER" id="PTHR30027:SF3">
    <property type="entry name" value="16S RRNA (URACIL(1498)-N(3))-METHYLTRANSFERASE"/>
    <property type="match status" value="1"/>
</dbReference>
<dbReference type="InterPro" id="IPR015947">
    <property type="entry name" value="PUA-like_sf"/>
</dbReference>
<sequence length="247" mass="26691">MQRYFIDQTAAAGEQVEITGTSAHHIQRVMRAQVADQIEVVTAAHQAYYGTIENLTPTKVAVRLGTTLLTNTELPSQVVIACSIAKKDKADWIVQKGTELGASGFIFFASQYGIAKWEPQRQDKKLVRLRKIALEAARQAHRNLIPSVTIISGLAALTKVVKDYGIVAYEESAKQGETAALVATAQQVQAQQKLVAVFGPEGGLAPAEVAQLQAANFVAVGLGPRILRAETAPLYLLSALSTLWELR</sequence>
<dbReference type="GO" id="GO:0032259">
    <property type="term" value="P:methylation"/>
    <property type="evidence" value="ECO:0007669"/>
    <property type="project" value="UniProtKB-KW"/>
</dbReference>
<dbReference type="Gene3D" id="3.40.1280.10">
    <property type="match status" value="1"/>
</dbReference>
<dbReference type="PANTHER" id="PTHR30027">
    <property type="entry name" value="RIBOSOMAL RNA SMALL SUBUNIT METHYLTRANSFERASE E"/>
    <property type="match status" value="1"/>
</dbReference>
<gene>
    <name evidence="15" type="ORF">ACFQZ7_07720</name>
</gene>
<dbReference type="NCBIfam" id="TIGR00046">
    <property type="entry name" value="RsmE family RNA methyltransferase"/>
    <property type="match status" value="1"/>
</dbReference>
<evidence type="ECO:0000259" key="13">
    <source>
        <dbReference type="Pfam" id="PF04452"/>
    </source>
</evidence>
<evidence type="ECO:0000256" key="11">
    <source>
        <dbReference type="ARBA" id="ARBA00047944"/>
    </source>
</evidence>
<dbReference type="CDD" id="cd18084">
    <property type="entry name" value="RsmE-like"/>
    <property type="match status" value="1"/>
</dbReference>
<keyword evidence="5 12" id="KW-0963">Cytoplasm</keyword>
<dbReference type="EMBL" id="JBHTIO010000037">
    <property type="protein sequence ID" value="MFD0897627.1"/>
    <property type="molecule type" value="Genomic_DNA"/>
</dbReference>
<comment type="similarity">
    <text evidence="2 12">Belongs to the RNA methyltransferase RsmE family.</text>
</comment>
<comment type="function">
    <text evidence="10 12">Specifically methylates the N3 position of the uracil ring of uridine 1498 (m3U1498) in 16S rRNA. Acts on the fully assembled 30S ribosomal subunit.</text>
</comment>
<dbReference type="SUPFAM" id="SSF75217">
    <property type="entry name" value="alpha/beta knot"/>
    <property type="match status" value="1"/>
</dbReference>
<evidence type="ECO:0000256" key="12">
    <source>
        <dbReference type="PIRNR" id="PIRNR015601"/>
    </source>
</evidence>
<keyword evidence="6 12" id="KW-0698">rRNA processing</keyword>
<dbReference type="InterPro" id="IPR046886">
    <property type="entry name" value="RsmE_MTase_dom"/>
</dbReference>
<evidence type="ECO:0000256" key="7">
    <source>
        <dbReference type="ARBA" id="ARBA00022603"/>
    </source>
</evidence>
<dbReference type="InterPro" id="IPR006700">
    <property type="entry name" value="RsmE"/>
</dbReference>
<dbReference type="Pfam" id="PF04452">
    <property type="entry name" value="Methyltrans_RNA"/>
    <property type="match status" value="1"/>
</dbReference>
<proteinExistence type="inferred from homology"/>
<protein>
    <recommendedName>
        <fullName evidence="4 12">Ribosomal RNA small subunit methyltransferase E</fullName>
        <ecNumber evidence="3 12">2.1.1.193</ecNumber>
    </recommendedName>
</protein>
<reference evidence="16" key="1">
    <citation type="journal article" date="2019" name="Int. J. Syst. Evol. Microbiol.">
        <title>The Global Catalogue of Microorganisms (GCM) 10K type strain sequencing project: providing services to taxonomists for standard genome sequencing and annotation.</title>
        <authorList>
            <consortium name="The Broad Institute Genomics Platform"/>
            <consortium name="The Broad Institute Genome Sequencing Center for Infectious Disease"/>
            <person name="Wu L."/>
            <person name="Ma J."/>
        </authorList>
    </citation>
    <scope>NUCLEOTIDE SEQUENCE [LARGE SCALE GENOMIC DNA]</scope>
    <source>
        <strain evidence="16">CCM 8925</strain>
    </source>
</reference>
<name>A0ABW3EBX5_9LACO</name>
<feature type="domain" description="Ribosomal RNA small subunit methyltransferase E methyltransferase" evidence="13">
    <location>
        <begin position="73"/>
        <end position="240"/>
    </location>
</feature>
<evidence type="ECO:0000256" key="9">
    <source>
        <dbReference type="ARBA" id="ARBA00022691"/>
    </source>
</evidence>
<keyword evidence="9 12" id="KW-0949">S-adenosyl-L-methionine</keyword>
<keyword evidence="7 12" id="KW-0489">Methyltransferase</keyword>
<keyword evidence="8 12" id="KW-0808">Transferase</keyword>
<evidence type="ECO:0000256" key="6">
    <source>
        <dbReference type="ARBA" id="ARBA00022552"/>
    </source>
</evidence>
<evidence type="ECO:0000313" key="15">
    <source>
        <dbReference type="EMBL" id="MFD0897627.1"/>
    </source>
</evidence>
<dbReference type="NCBIfam" id="NF008691">
    <property type="entry name" value="PRK11713.1-4"/>
    <property type="match status" value="1"/>
</dbReference>
<dbReference type="PIRSF" id="PIRSF015601">
    <property type="entry name" value="MTase_slr0722"/>
    <property type="match status" value="1"/>
</dbReference>
<dbReference type="GO" id="GO:0008168">
    <property type="term" value="F:methyltransferase activity"/>
    <property type="evidence" value="ECO:0007669"/>
    <property type="project" value="UniProtKB-KW"/>
</dbReference>
<evidence type="ECO:0000256" key="2">
    <source>
        <dbReference type="ARBA" id="ARBA00005528"/>
    </source>
</evidence>
<evidence type="ECO:0000256" key="1">
    <source>
        <dbReference type="ARBA" id="ARBA00004496"/>
    </source>
</evidence>
<evidence type="ECO:0000256" key="4">
    <source>
        <dbReference type="ARBA" id="ARBA00013673"/>
    </source>
</evidence>
<comment type="caution">
    <text evidence="15">The sequence shown here is derived from an EMBL/GenBank/DDBJ whole genome shotgun (WGS) entry which is preliminary data.</text>
</comment>
<evidence type="ECO:0000259" key="14">
    <source>
        <dbReference type="Pfam" id="PF20260"/>
    </source>
</evidence>
<dbReference type="SUPFAM" id="SSF88697">
    <property type="entry name" value="PUA domain-like"/>
    <property type="match status" value="1"/>
</dbReference>
<feature type="domain" description="Ribosomal RNA small subunit methyltransferase E PUA-like" evidence="14">
    <location>
        <begin position="18"/>
        <end position="63"/>
    </location>
</feature>
<organism evidence="15 16">
    <name type="scientific">Loigolactobacillus binensis</name>
    <dbReference type="NCBI Taxonomy" id="2559922"/>
    <lineage>
        <taxon>Bacteria</taxon>
        <taxon>Bacillati</taxon>
        <taxon>Bacillota</taxon>
        <taxon>Bacilli</taxon>
        <taxon>Lactobacillales</taxon>
        <taxon>Lactobacillaceae</taxon>
        <taxon>Loigolactobacillus</taxon>
    </lineage>
</organism>
<keyword evidence="16" id="KW-1185">Reference proteome</keyword>
<evidence type="ECO:0000256" key="5">
    <source>
        <dbReference type="ARBA" id="ARBA00022490"/>
    </source>
</evidence>
<dbReference type="RefSeq" id="WP_137637571.1">
    <property type="nucleotide sequence ID" value="NZ_BJDN01000010.1"/>
</dbReference>
<dbReference type="InterPro" id="IPR029028">
    <property type="entry name" value="Alpha/beta_knot_MTases"/>
</dbReference>
<evidence type="ECO:0000313" key="16">
    <source>
        <dbReference type="Proteomes" id="UP001597104"/>
    </source>
</evidence>
<dbReference type="EC" id="2.1.1.193" evidence="3 12"/>